<evidence type="ECO:0000256" key="5">
    <source>
        <dbReference type="SAM" id="Phobius"/>
    </source>
</evidence>
<feature type="domain" description="Flavodoxin-like" evidence="6">
    <location>
        <begin position="43"/>
        <end position="180"/>
    </location>
</feature>
<comment type="caution">
    <text evidence="8">The sequence shown here is derived from an EMBL/GenBank/DDBJ whole genome shotgun (WGS) entry which is preliminary data.</text>
</comment>
<keyword evidence="1" id="KW-0285">Flavoprotein</keyword>
<dbReference type="SUPFAM" id="SSF52218">
    <property type="entry name" value="Flavoproteins"/>
    <property type="match status" value="1"/>
</dbReference>
<dbReference type="Pfam" id="PF00175">
    <property type="entry name" value="NAD_binding_1"/>
    <property type="match status" value="1"/>
</dbReference>
<dbReference type="InterPro" id="IPR017927">
    <property type="entry name" value="FAD-bd_FR_type"/>
</dbReference>
<dbReference type="PANTHER" id="PTHR19384">
    <property type="entry name" value="NITRIC OXIDE SYNTHASE-RELATED"/>
    <property type="match status" value="1"/>
</dbReference>
<dbReference type="EMBL" id="SPVF01000204">
    <property type="protein sequence ID" value="TFW16722.1"/>
    <property type="molecule type" value="Genomic_DNA"/>
</dbReference>
<dbReference type="Gene3D" id="3.40.50.360">
    <property type="match status" value="1"/>
</dbReference>
<evidence type="ECO:0000259" key="6">
    <source>
        <dbReference type="PROSITE" id="PS50902"/>
    </source>
</evidence>
<evidence type="ECO:0000313" key="9">
    <source>
        <dbReference type="Proteomes" id="UP000298438"/>
    </source>
</evidence>
<dbReference type="AlphaFoldDB" id="A0A4Y9S5T0"/>
<dbReference type="InterPro" id="IPR001709">
    <property type="entry name" value="Flavoprot_Pyr_Nucl_cyt_Rdtase"/>
</dbReference>
<dbReference type="SUPFAM" id="SSF52343">
    <property type="entry name" value="Ferredoxin reductase-like, C-terminal NADP-linked domain"/>
    <property type="match status" value="1"/>
</dbReference>
<name>A0A4Y9S5T0_9BURK</name>
<organism evidence="8 9">
    <name type="scientific">Zemynaea arenosa</name>
    <dbReference type="NCBI Taxonomy" id="2561931"/>
    <lineage>
        <taxon>Bacteria</taxon>
        <taxon>Pseudomonadati</taxon>
        <taxon>Pseudomonadota</taxon>
        <taxon>Betaproteobacteria</taxon>
        <taxon>Burkholderiales</taxon>
        <taxon>Oxalobacteraceae</taxon>
        <taxon>Telluria group</taxon>
        <taxon>Zemynaea</taxon>
    </lineage>
</organism>
<keyword evidence="9" id="KW-1185">Reference proteome</keyword>
<keyword evidence="5" id="KW-1133">Transmembrane helix</keyword>
<evidence type="ECO:0000259" key="7">
    <source>
        <dbReference type="PROSITE" id="PS51384"/>
    </source>
</evidence>
<dbReference type="Pfam" id="PF00258">
    <property type="entry name" value="Flavodoxin_1"/>
    <property type="match status" value="1"/>
</dbReference>
<dbReference type="Gene3D" id="2.40.30.10">
    <property type="entry name" value="Translation factors"/>
    <property type="match status" value="1"/>
</dbReference>
<dbReference type="PRINTS" id="PR00369">
    <property type="entry name" value="FLAVODOXIN"/>
</dbReference>
<dbReference type="InterPro" id="IPR017938">
    <property type="entry name" value="Riboflavin_synthase-like_b-brl"/>
</dbReference>
<dbReference type="Gene3D" id="3.40.50.80">
    <property type="entry name" value="Nucleotide-binding domain of ferredoxin-NADP reductase (FNR) module"/>
    <property type="match status" value="1"/>
</dbReference>
<dbReference type="InterPro" id="IPR039261">
    <property type="entry name" value="FNR_nucleotide-bd"/>
</dbReference>
<dbReference type="GO" id="GO:0005829">
    <property type="term" value="C:cytosol"/>
    <property type="evidence" value="ECO:0007669"/>
    <property type="project" value="TreeGrafter"/>
</dbReference>
<dbReference type="GO" id="GO:0010181">
    <property type="term" value="F:FMN binding"/>
    <property type="evidence" value="ECO:0007669"/>
    <property type="project" value="InterPro"/>
</dbReference>
<evidence type="ECO:0000256" key="4">
    <source>
        <dbReference type="ARBA" id="ARBA00023797"/>
    </source>
</evidence>
<dbReference type="PRINTS" id="PR00371">
    <property type="entry name" value="FPNCR"/>
</dbReference>
<dbReference type="GO" id="GO:0050660">
    <property type="term" value="F:flavin adenine dinucleotide binding"/>
    <property type="evidence" value="ECO:0007669"/>
    <property type="project" value="TreeGrafter"/>
</dbReference>
<evidence type="ECO:0000256" key="2">
    <source>
        <dbReference type="ARBA" id="ARBA00022643"/>
    </source>
</evidence>
<dbReference type="OrthoDB" id="9816402at2"/>
<dbReference type="InterPro" id="IPR008254">
    <property type="entry name" value="Flavodoxin/NO_synth"/>
</dbReference>
<dbReference type="InterPro" id="IPR001094">
    <property type="entry name" value="Flavdoxin-like"/>
</dbReference>
<protein>
    <recommendedName>
        <fullName evidence="4">NADPH--hemoprotein reductase</fullName>
        <ecNumber evidence="4">1.6.2.4</ecNumber>
    </recommendedName>
</protein>
<keyword evidence="3" id="KW-0813">Transport</keyword>
<keyword evidence="3" id="KW-0249">Electron transport</keyword>
<accession>A0A4Y9S5T0</accession>
<dbReference type="SUPFAM" id="SSF63380">
    <property type="entry name" value="Riboflavin synthase domain-like"/>
    <property type="match status" value="1"/>
</dbReference>
<dbReference type="GO" id="GO:0003958">
    <property type="term" value="F:NADPH-hemoprotein reductase activity"/>
    <property type="evidence" value="ECO:0007669"/>
    <property type="project" value="UniProtKB-EC"/>
</dbReference>
<dbReference type="InterPro" id="IPR029039">
    <property type="entry name" value="Flavoprotein-like_sf"/>
</dbReference>
<sequence length="446" mass="48274">MIAALTLDPMRWAAAGVLLAMYALLCVAVRRRAQSIAASDAQWLVAYASQTGTAETLASQTVATLRTAGLSAEATPLSALDEARLAGAERVLFVVSTFGEGDAPDNGVRFAERWLGRSASLSHLHYAVLALGDTSYQHFCGFARSLDAWLAAQGAQALFQRIEVDRGDARAVEAWQEHLCHLSGASDVDAWTEPEYEAWTLVERTELNPGSAGAPVYRIRLKPAGSALPQWQSGDLVQVSAPAEPHLPREFSIGSIPAEGHVELLVRLQVHVDGSLGVASGWLCRGAGVGGVVSLRVRPHARFQLGENARRPVLFIGNGTGIAGLRAHLAQRIAAGEYRNWLLFGERSAAHDYHDRATLEAWRARGALARIDTAFSRDQSEKRYVQHVLLECADEVRRWVEEGGAIYVCGSLRTMAAGVHEALVSILGAPRVNGLADEGRYRRDVY</sequence>
<proteinExistence type="predicted"/>
<dbReference type="CDD" id="cd06200">
    <property type="entry name" value="SiR_like1"/>
    <property type="match status" value="1"/>
</dbReference>
<evidence type="ECO:0000256" key="3">
    <source>
        <dbReference type="ARBA" id="ARBA00022982"/>
    </source>
</evidence>
<evidence type="ECO:0000256" key="1">
    <source>
        <dbReference type="ARBA" id="ARBA00022630"/>
    </source>
</evidence>
<keyword evidence="5" id="KW-0812">Transmembrane</keyword>
<keyword evidence="5" id="KW-0472">Membrane</keyword>
<dbReference type="InterPro" id="IPR001433">
    <property type="entry name" value="OxRdtase_FAD/NAD-bd"/>
</dbReference>
<dbReference type="PANTHER" id="PTHR19384:SF17">
    <property type="entry name" value="NADPH--CYTOCHROME P450 REDUCTASE"/>
    <property type="match status" value="1"/>
</dbReference>
<dbReference type="PROSITE" id="PS50902">
    <property type="entry name" value="FLAVODOXIN_LIKE"/>
    <property type="match status" value="1"/>
</dbReference>
<dbReference type="RefSeq" id="WP_135208202.1">
    <property type="nucleotide sequence ID" value="NZ_SPVF01000204.1"/>
</dbReference>
<reference evidence="8 9" key="1">
    <citation type="submission" date="2019-03" db="EMBL/GenBank/DDBJ databases">
        <title>Draft Genome Sequence of Massilia arenosa sp. nov., a Novel Massilia Species Isolated from a Sandy-loam Maize Soil.</title>
        <authorList>
            <person name="Raths R."/>
            <person name="Peta V."/>
            <person name="Bucking H."/>
        </authorList>
    </citation>
    <scope>NUCLEOTIDE SEQUENCE [LARGE SCALE GENOMIC DNA]</scope>
    <source>
        <strain evidence="8 9">MC02</strain>
    </source>
</reference>
<keyword evidence="2" id="KW-0288">FMN</keyword>
<evidence type="ECO:0000313" key="8">
    <source>
        <dbReference type="EMBL" id="TFW16722.1"/>
    </source>
</evidence>
<dbReference type="EC" id="1.6.2.4" evidence="4"/>
<feature type="domain" description="FAD-binding FR-type" evidence="7">
    <location>
        <begin position="194"/>
        <end position="306"/>
    </location>
</feature>
<dbReference type="Proteomes" id="UP000298438">
    <property type="component" value="Unassembled WGS sequence"/>
</dbReference>
<feature type="transmembrane region" description="Helical" evidence="5">
    <location>
        <begin position="12"/>
        <end position="29"/>
    </location>
</feature>
<dbReference type="PROSITE" id="PS51384">
    <property type="entry name" value="FAD_FR"/>
    <property type="match status" value="1"/>
</dbReference>
<gene>
    <name evidence="8" type="ORF">E4L96_15930</name>
</gene>